<dbReference type="EMBL" id="CAXDID020000038">
    <property type="protein sequence ID" value="CAL5998221.1"/>
    <property type="molecule type" value="Genomic_DNA"/>
</dbReference>
<dbReference type="EMBL" id="CATOUU010000003">
    <property type="protein sequence ID" value="CAI9912530.1"/>
    <property type="molecule type" value="Genomic_DNA"/>
</dbReference>
<protein>
    <submittedName>
        <fullName evidence="2">Hypothetical_protein</fullName>
    </submittedName>
</protein>
<evidence type="ECO:0000313" key="3">
    <source>
        <dbReference type="Proteomes" id="UP001642409"/>
    </source>
</evidence>
<dbReference type="Proteomes" id="UP001642409">
    <property type="component" value="Unassembled WGS sequence"/>
</dbReference>
<keyword evidence="3" id="KW-1185">Reference proteome</keyword>
<evidence type="ECO:0000313" key="1">
    <source>
        <dbReference type="EMBL" id="CAI9912530.1"/>
    </source>
</evidence>
<evidence type="ECO:0000313" key="2">
    <source>
        <dbReference type="EMBL" id="CAL5998221.1"/>
    </source>
</evidence>
<proteinExistence type="predicted"/>
<reference evidence="2 3" key="2">
    <citation type="submission" date="2024-07" db="EMBL/GenBank/DDBJ databases">
        <authorList>
            <person name="Akdeniz Z."/>
        </authorList>
    </citation>
    <scope>NUCLEOTIDE SEQUENCE [LARGE SCALE GENOMIC DNA]</scope>
</reference>
<gene>
    <name evidence="2" type="ORF">HINF_LOCUS15625</name>
    <name evidence="1" type="ORF">HINF_LOCUS175</name>
</gene>
<organism evidence="1">
    <name type="scientific">Hexamita inflata</name>
    <dbReference type="NCBI Taxonomy" id="28002"/>
    <lineage>
        <taxon>Eukaryota</taxon>
        <taxon>Metamonada</taxon>
        <taxon>Diplomonadida</taxon>
        <taxon>Hexamitidae</taxon>
        <taxon>Hexamitinae</taxon>
        <taxon>Hexamita</taxon>
    </lineage>
</organism>
<accession>A0AA86N489</accession>
<reference evidence="1" key="1">
    <citation type="submission" date="2023-06" db="EMBL/GenBank/DDBJ databases">
        <authorList>
            <person name="Kurt Z."/>
        </authorList>
    </citation>
    <scope>NUCLEOTIDE SEQUENCE</scope>
</reference>
<name>A0AA86N489_9EUKA</name>
<dbReference type="AlphaFoldDB" id="A0AA86N489"/>
<sequence>MLELRKKDSGEQNNGILSLIDLFVINYQYLSCARLLPEKHLKHQQANKFFQRCEMDQDNYICSSRLTQLQLQVLGFIKLCAVKYQYFFYNLSSVKIPEKNKEKK</sequence>
<comment type="caution">
    <text evidence="1">The sequence shown here is derived from an EMBL/GenBank/DDBJ whole genome shotgun (WGS) entry which is preliminary data.</text>
</comment>